<evidence type="ECO:0000256" key="1">
    <source>
        <dbReference type="SAM" id="Phobius"/>
    </source>
</evidence>
<comment type="caution">
    <text evidence="2">The sequence shown here is derived from an EMBL/GenBank/DDBJ whole genome shotgun (WGS) entry which is preliminary data.</text>
</comment>
<reference evidence="2 3" key="1">
    <citation type="submission" date="2017-10" db="EMBL/GenBank/DDBJ databases">
        <title>Sequencing the genomes of 1000 actinobacteria strains.</title>
        <authorList>
            <person name="Klenk H.-P."/>
        </authorList>
    </citation>
    <scope>NUCLEOTIDE SEQUENCE [LARGE SCALE GENOMIC DNA]</scope>
    <source>
        <strain evidence="2 3">DSM 21838</strain>
    </source>
</reference>
<gene>
    <name evidence="2" type="ORF">ATJ97_2427</name>
</gene>
<evidence type="ECO:0000313" key="3">
    <source>
        <dbReference type="Proteomes" id="UP000222106"/>
    </source>
</evidence>
<dbReference type="AlphaFoldDB" id="A0A2A9ELE1"/>
<organism evidence="2 3">
    <name type="scientific">Georgenia soli</name>
    <dbReference type="NCBI Taxonomy" id="638953"/>
    <lineage>
        <taxon>Bacteria</taxon>
        <taxon>Bacillati</taxon>
        <taxon>Actinomycetota</taxon>
        <taxon>Actinomycetes</taxon>
        <taxon>Micrococcales</taxon>
        <taxon>Bogoriellaceae</taxon>
        <taxon>Georgenia</taxon>
    </lineage>
</organism>
<proteinExistence type="predicted"/>
<sequence length="143" mass="15440">MGATARPTRRHRVGRAAPSGSEELLRQGVDWLVRFVEAAGAIIIGVGAVTAFVLFLVAIVRRDTSGFVRVRLLLGRFLALGLEFQLAADVLTTAVAPTFVEIGKLAAIAAIRTGLNYFLAREIKEERAELERAGTRSELEPPA</sequence>
<dbReference type="InterPro" id="IPR012427">
    <property type="entry name" value="DUF1622"/>
</dbReference>
<keyword evidence="3" id="KW-1185">Reference proteome</keyword>
<keyword evidence="1" id="KW-0812">Transmembrane</keyword>
<keyword evidence="1" id="KW-1133">Transmembrane helix</keyword>
<accession>A0A2A9ELE1</accession>
<dbReference type="PANTHER" id="PTHR38468">
    <property type="entry name" value="SLL0939 PROTEIN"/>
    <property type="match status" value="1"/>
</dbReference>
<evidence type="ECO:0000313" key="2">
    <source>
        <dbReference type="EMBL" id="PFG39907.1"/>
    </source>
</evidence>
<dbReference type="EMBL" id="PDJI01000004">
    <property type="protein sequence ID" value="PFG39907.1"/>
    <property type="molecule type" value="Genomic_DNA"/>
</dbReference>
<dbReference type="Pfam" id="PF07784">
    <property type="entry name" value="DUF1622"/>
    <property type="match status" value="1"/>
</dbReference>
<dbReference type="Proteomes" id="UP000222106">
    <property type="component" value="Unassembled WGS sequence"/>
</dbReference>
<dbReference type="PANTHER" id="PTHR38468:SF1">
    <property type="entry name" value="SLL0939 PROTEIN"/>
    <property type="match status" value="1"/>
</dbReference>
<feature type="transmembrane region" description="Helical" evidence="1">
    <location>
        <begin position="38"/>
        <end position="60"/>
    </location>
</feature>
<protein>
    <submittedName>
        <fullName evidence="2">Putative membrane protein</fullName>
    </submittedName>
</protein>
<name>A0A2A9ELE1_9MICO</name>
<keyword evidence="1" id="KW-0472">Membrane</keyword>